<accession>A0A7U3ZI48</accession>
<reference evidence="2 3" key="2">
    <citation type="journal article" date="2012" name="Stand. Genomic Sci.">
        <title>Complete genome sequence of the aquatic bacterium Runella slithyformis type strain (LSU 4(T)).</title>
        <authorList>
            <person name="Copeland A."/>
            <person name="Zhang X."/>
            <person name="Misra M."/>
            <person name="Lapidus A."/>
            <person name="Nolan M."/>
            <person name="Lucas S."/>
            <person name="Deshpande S."/>
            <person name="Cheng J.F."/>
            <person name="Tapia R."/>
            <person name="Goodwin L.A."/>
            <person name="Pitluck S."/>
            <person name="Liolios K."/>
            <person name="Pagani I."/>
            <person name="Ivanova N."/>
            <person name="Mikhailova N."/>
            <person name="Pati A."/>
            <person name="Chen A."/>
            <person name="Palaniappan K."/>
            <person name="Land M."/>
            <person name="Hauser L."/>
            <person name="Pan C."/>
            <person name="Jeffries C.D."/>
            <person name="Detter J.C."/>
            <person name="Brambilla E.M."/>
            <person name="Rohde M."/>
            <person name="Djao O.D."/>
            <person name="Goker M."/>
            <person name="Sikorski J."/>
            <person name="Tindall B.J."/>
            <person name="Woyke T."/>
            <person name="Bristow J."/>
            <person name="Eisen J.A."/>
            <person name="Markowitz V."/>
            <person name="Hugenholtz P."/>
            <person name="Kyrpides N.C."/>
            <person name="Klenk H.P."/>
            <person name="Mavromatis K."/>
        </authorList>
    </citation>
    <scope>NUCLEOTIDE SEQUENCE [LARGE SCALE GENOMIC DNA]</scope>
    <source>
        <strain evidence="3">ATCC 29530 / DSM 19594 / LMG 11500 / NCIMB 11436 / LSU 4</strain>
    </source>
</reference>
<dbReference type="AlphaFoldDB" id="A0A7U3ZI48"/>
<dbReference type="InterPro" id="IPR041047">
    <property type="entry name" value="LPD1"/>
</dbReference>
<sequence>MAKSRKIIDTSVRVTEGSRADAYWQGEGFTDLIGFVRPKLELPKSLQLNSSIDVVQKRFSIKDINFGNWVTNEDRFNYLNSLIVCCYDLNKVVRFNYNIGFGKLSVAFGARGKGRALAHYEPYYKIINITRYQDDEGSKVARFISSGGMGSFAHEYGHFLDYFAGEYLNKSSVLFAVTGGRTVDKSRMKVPGEIRQTADDILEMIIWRQPEKTLSNYYKRLFELVAKLDDMGEYFLRRNEMFARWFEAWVSWELRQQGITNRLLAQSKYDPRIYPNDAELEKIAPLFRRFCLQVKNGVLN</sequence>
<gene>
    <name evidence="2" type="ordered locus">Runsl_1228</name>
</gene>
<keyword evidence="3" id="KW-1185">Reference proteome</keyword>
<dbReference type="RefSeq" id="WP_013926975.1">
    <property type="nucleotide sequence ID" value="NC_015703.1"/>
</dbReference>
<reference evidence="3" key="1">
    <citation type="submission" date="2011-06" db="EMBL/GenBank/DDBJ databases">
        <title>The complete genome of chromosome of Runella slithyformis DSM 19594.</title>
        <authorList>
            <consortium name="US DOE Joint Genome Institute (JGI-PGF)"/>
            <person name="Lucas S."/>
            <person name="Han J."/>
            <person name="Lapidus A."/>
            <person name="Bruce D."/>
            <person name="Goodwin L."/>
            <person name="Pitluck S."/>
            <person name="Peters L."/>
            <person name="Kyrpides N."/>
            <person name="Mavromatis K."/>
            <person name="Ivanova N."/>
            <person name="Ovchinnikova G."/>
            <person name="Zhang X."/>
            <person name="Misra M."/>
            <person name="Detter J.C."/>
            <person name="Tapia R."/>
            <person name="Han C."/>
            <person name="Land M."/>
            <person name="Hauser L."/>
            <person name="Markowitz V."/>
            <person name="Cheng J.-F."/>
            <person name="Hugenholtz P."/>
            <person name="Woyke T."/>
            <person name="Wu D."/>
            <person name="Tindall B."/>
            <person name="Faehrich R."/>
            <person name="Brambilla E."/>
            <person name="Klenk H.-P."/>
            <person name="Eisen J.A."/>
        </authorList>
    </citation>
    <scope>NUCLEOTIDE SEQUENCE [LARGE SCALE GENOMIC DNA]</scope>
    <source>
        <strain evidence="3">ATCC 29530 / DSM 19594 / LMG 11500 / NCIMB 11436 / LSU 4</strain>
    </source>
</reference>
<organism evidence="2 3">
    <name type="scientific">Runella slithyformis (strain ATCC 29530 / DSM 19594 / LMG 11500 / NCIMB 11436 / LSU 4)</name>
    <dbReference type="NCBI Taxonomy" id="761193"/>
    <lineage>
        <taxon>Bacteria</taxon>
        <taxon>Pseudomonadati</taxon>
        <taxon>Bacteroidota</taxon>
        <taxon>Cytophagia</taxon>
        <taxon>Cytophagales</taxon>
        <taxon>Spirosomataceae</taxon>
        <taxon>Runella</taxon>
    </lineage>
</organism>
<name>A0A7U3ZI48_RUNSL</name>
<evidence type="ECO:0000313" key="2">
    <source>
        <dbReference type="EMBL" id="AEI47656.1"/>
    </source>
</evidence>
<dbReference type="EMBL" id="CP002859">
    <property type="protein sequence ID" value="AEI47656.1"/>
    <property type="molecule type" value="Genomic_DNA"/>
</dbReference>
<dbReference type="Pfam" id="PF18796">
    <property type="entry name" value="LPD1"/>
    <property type="match status" value="1"/>
</dbReference>
<evidence type="ECO:0000259" key="1">
    <source>
        <dbReference type="Pfam" id="PF18796"/>
    </source>
</evidence>
<protein>
    <recommendedName>
        <fullName evidence="1">Large polyvalent protein-associated domain-containing protein</fullName>
    </recommendedName>
</protein>
<proteinExistence type="predicted"/>
<dbReference type="KEGG" id="rsi:Runsl_1228"/>
<feature type="domain" description="Large polyvalent protein-associated" evidence="1">
    <location>
        <begin position="232"/>
        <end position="295"/>
    </location>
</feature>
<dbReference type="Proteomes" id="UP000000493">
    <property type="component" value="Chromosome"/>
</dbReference>
<evidence type="ECO:0000313" key="3">
    <source>
        <dbReference type="Proteomes" id="UP000000493"/>
    </source>
</evidence>